<feature type="compositionally biased region" description="Pro residues" evidence="5">
    <location>
        <begin position="126"/>
        <end position="135"/>
    </location>
</feature>
<keyword evidence="7" id="KW-1185">Reference proteome</keyword>
<organism evidence="6 7">
    <name type="scientific">Geotrichum candidum</name>
    <name type="common">Oospora lactis</name>
    <name type="synonym">Dipodascus geotrichum</name>
    <dbReference type="NCBI Taxonomy" id="1173061"/>
    <lineage>
        <taxon>Eukaryota</taxon>
        <taxon>Fungi</taxon>
        <taxon>Dikarya</taxon>
        <taxon>Ascomycota</taxon>
        <taxon>Saccharomycotina</taxon>
        <taxon>Dipodascomycetes</taxon>
        <taxon>Dipodascales</taxon>
        <taxon>Dipodascaceae</taxon>
        <taxon>Geotrichum</taxon>
    </lineage>
</organism>
<feature type="compositionally biased region" description="Pro residues" evidence="5">
    <location>
        <begin position="590"/>
        <end position="599"/>
    </location>
</feature>
<evidence type="ECO:0000256" key="3">
    <source>
        <dbReference type="ARBA" id="ARBA00006466"/>
    </source>
</evidence>
<feature type="compositionally biased region" description="Polar residues" evidence="5">
    <location>
        <begin position="933"/>
        <end position="969"/>
    </location>
</feature>
<feature type="compositionally biased region" description="Low complexity" evidence="5">
    <location>
        <begin position="322"/>
        <end position="364"/>
    </location>
</feature>
<evidence type="ECO:0000313" key="7">
    <source>
        <dbReference type="Proteomes" id="UP000242525"/>
    </source>
</evidence>
<dbReference type="Pfam" id="PF11489">
    <property type="entry name" value="Aim21"/>
    <property type="match status" value="1"/>
</dbReference>
<comment type="function">
    <text evidence="1">Involved in mitochondrial migration along actin filaments.</text>
</comment>
<name>A0A0J9X6T7_GEOCN</name>
<feature type="compositionally biased region" description="Polar residues" evidence="5">
    <location>
        <begin position="1015"/>
        <end position="1024"/>
    </location>
</feature>
<accession>A0A0J9X6T7</accession>
<evidence type="ECO:0000256" key="4">
    <source>
        <dbReference type="ARBA" id="ARBA00021016"/>
    </source>
</evidence>
<feature type="compositionally biased region" description="Basic and acidic residues" evidence="5">
    <location>
        <begin position="839"/>
        <end position="905"/>
    </location>
</feature>
<feature type="compositionally biased region" description="Polar residues" evidence="5">
    <location>
        <begin position="183"/>
        <end position="196"/>
    </location>
</feature>
<reference evidence="6" key="1">
    <citation type="submission" date="2014-03" db="EMBL/GenBank/DDBJ databases">
        <authorList>
            <person name="Casaregola S."/>
        </authorList>
    </citation>
    <scope>NUCLEOTIDE SEQUENCE [LARGE SCALE GENOMIC DNA]</scope>
    <source>
        <strain evidence="6">CLIB 918</strain>
    </source>
</reference>
<feature type="region of interest" description="Disordered" evidence="5">
    <location>
        <begin position="1009"/>
        <end position="1074"/>
    </location>
</feature>
<comment type="subcellular location">
    <subcellularLocation>
        <location evidence="2">Cytoplasm</location>
        <location evidence="2">Cytoskeleton</location>
        <location evidence="2">Actin patch</location>
    </subcellularLocation>
</comment>
<feature type="compositionally biased region" description="Polar residues" evidence="5">
    <location>
        <begin position="306"/>
        <end position="319"/>
    </location>
</feature>
<gene>
    <name evidence="6" type="ORF">BN980_GECA04s01033g</name>
</gene>
<dbReference type="InterPro" id="IPR021582">
    <property type="entry name" value="Aim21"/>
</dbReference>
<feature type="compositionally biased region" description="Low complexity" evidence="5">
    <location>
        <begin position="116"/>
        <end position="125"/>
    </location>
</feature>
<feature type="compositionally biased region" description="Basic and acidic residues" evidence="5">
    <location>
        <begin position="149"/>
        <end position="162"/>
    </location>
</feature>
<feature type="compositionally biased region" description="Pro residues" evidence="5">
    <location>
        <begin position="555"/>
        <end position="570"/>
    </location>
</feature>
<dbReference type="EMBL" id="CCBN010000004">
    <property type="protein sequence ID" value="CDO52885.1"/>
    <property type="molecule type" value="Genomic_DNA"/>
</dbReference>
<dbReference type="AlphaFoldDB" id="A0A0J9X6T7"/>
<comment type="caution">
    <text evidence="6">The sequence shown here is derived from an EMBL/GenBank/DDBJ whole genome shotgun (WGS) entry which is preliminary data.</text>
</comment>
<feature type="compositionally biased region" description="Low complexity" evidence="5">
    <location>
        <begin position="28"/>
        <end position="42"/>
    </location>
</feature>
<evidence type="ECO:0000256" key="1">
    <source>
        <dbReference type="ARBA" id="ARBA00002092"/>
    </source>
</evidence>
<evidence type="ECO:0000256" key="5">
    <source>
        <dbReference type="SAM" id="MobiDB-lite"/>
    </source>
</evidence>
<feature type="region of interest" description="Disordered" evidence="5">
    <location>
        <begin position="223"/>
        <end position="604"/>
    </location>
</feature>
<feature type="region of interest" description="Disordered" evidence="5">
    <location>
        <begin position="839"/>
        <end position="990"/>
    </location>
</feature>
<feature type="region of interest" description="Disordered" evidence="5">
    <location>
        <begin position="619"/>
        <end position="681"/>
    </location>
</feature>
<feature type="region of interest" description="Disordered" evidence="5">
    <location>
        <begin position="1"/>
        <end position="210"/>
    </location>
</feature>
<sequence length="1074" mass="117849">MSELPSIPQRPAQKVDALPAVPKRPASRPQQTTPPAIPATRPLKSPSPDTVPIAVEASPKIPLHRPSRTPTFENATATGATPPEMPATMPAQTTPDLAPKSGDDQEYEALPPPKIPTTRPTRSSPSPVPASPQPKIPTTRPARPASADIKPELAEASHEKPKIPSTRPTHKTPEQSIDEEILSTESPSDNSDNRTGSGPELAAPKPIIAQLNQKTIISVEDKVEETISQRADSSEPIVPTIPSSRPVKTPVSEKVAFAKEVSPEHATPSIPSARPVKTSSPAKSSSSEPEEQENPVKATKPGSIASPAQSIETSKSIETPKSIEASESIETSESSEAPKSIETPKSTETFESTETSKSTEIIESLEASETKLEEQDKFVEKPATPVVPSRPTKVISAKSSESEHSEKEADTTKDSLETDQTPKHPSVPLRRPSRPATVEPLEVSETVIESDKTSIEPVQPVEVKDNDASTGKVVESVETGQSVTDTSVPEPSTSLETKPKSTVLTATEEEQEKPHIPSTRPVRLPEVKGPEVPVRPATRPKPARPPSGDNTKVPPSVPPHKPLPAGGVPPRPKKLSSMAGMFERQATSAPAPPTKPKPPAKLNKVGALRASLFKDLDTMISRGGVPPPMGFPKPAAQAASEDNSGDLDEKEKPKEEQKKLTDVRRGRAKGPKRKLPSAATKALIVDTPVSTTTPVVVKFESFVGGDVWSVGGKNLEISQKEEKERLKREEEERLKREEEERLKREEEERLKREEEERLKREEEERLRKLEEERLRKEEEERLKKLEEEERLKKLEEEERLKKLEEEERLKKLEEEERLKKLEEEERLKKLEEEERLKKLEEEQLEQKKEEEVKEEEVQLKKVEEKPLEKSEEQYLKKTEKNVDEAQKESDLKQNEEMEQKNHSGVDLDEFESADEQPKQKVDILPEDTEVLDNESSSGIKTTIKTDSGTIKSLDVSSLPETAPLSSVTATVPLHEEDLSSTAETGGATAMSIGEPEVLTLVKDSDLEPKILEPSSVPSSIPSNLEESEVSLDNVVKIDSSVKPLKPESSEEGSESASVVSDNDKTAAVLDVSEK</sequence>
<feature type="compositionally biased region" description="Basic residues" evidence="5">
    <location>
        <begin position="666"/>
        <end position="675"/>
    </location>
</feature>
<evidence type="ECO:0000256" key="2">
    <source>
        <dbReference type="ARBA" id="ARBA00004134"/>
    </source>
</evidence>
<dbReference type="STRING" id="1173061.A0A0J9X6T7"/>
<evidence type="ECO:0000313" key="6">
    <source>
        <dbReference type="EMBL" id="CDO52885.1"/>
    </source>
</evidence>
<feature type="compositionally biased region" description="Basic and acidic residues" evidence="5">
    <location>
        <begin position="647"/>
        <end position="665"/>
    </location>
</feature>
<feature type="compositionally biased region" description="Basic and acidic residues" evidence="5">
    <location>
        <begin position="400"/>
        <end position="422"/>
    </location>
</feature>
<proteinExistence type="inferred from homology"/>
<dbReference type="Proteomes" id="UP000242525">
    <property type="component" value="Unassembled WGS sequence"/>
</dbReference>
<feature type="region of interest" description="Disordered" evidence="5">
    <location>
        <begin position="713"/>
        <end position="765"/>
    </location>
</feature>
<feature type="compositionally biased region" description="Basic and acidic residues" evidence="5">
    <location>
        <begin position="718"/>
        <end position="765"/>
    </location>
</feature>
<feature type="compositionally biased region" description="Basic and acidic residues" evidence="5">
    <location>
        <begin position="368"/>
        <end position="380"/>
    </location>
</feature>
<feature type="compositionally biased region" description="Polar residues" evidence="5">
    <location>
        <begin position="478"/>
        <end position="505"/>
    </location>
</feature>
<dbReference type="GO" id="GO:0030479">
    <property type="term" value="C:actin cortical patch"/>
    <property type="evidence" value="ECO:0007669"/>
    <property type="project" value="UniProtKB-SubCell"/>
</dbReference>
<protein>
    <recommendedName>
        <fullName evidence="4">Altered inheritance of mitochondria protein 21</fullName>
    </recommendedName>
</protein>
<feature type="compositionally biased region" description="Low complexity" evidence="5">
    <location>
        <begin position="75"/>
        <end position="95"/>
    </location>
</feature>
<comment type="similarity">
    <text evidence="3">Belongs to the AIM21 family.</text>
</comment>